<feature type="region of interest" description="Disordered" evidence="1">
    <location>
        <begin position="1"/>
        <end position="75"/>
    </location>
</feature>
<sequence>MDGNLPPFLQHPFVSLEKESDTTPEMGRRRPNSMNESVTTDESMAVAGRGMDRRGPNSPAAAVAGRKQEEEDRPEDALQDLTAFRDVTGACFHRNRAVCGLRCAHGHQYGSEGFEACGRMNQSKRRNHAR</sequence>
<evidence type="ECO:0000313" key="3">
    <source>
        <dbReference type="Proteomes" id="UP000236161"/>
    </source>
</evidence>
<dbReference type="Proteomes" id="UP000236161">
    <property type="component" value="Unassembled WGS sequence"/>
</dbReference>
<proteinExistence type="predicted"/>
<evidence type="ECO:0000256" key="1">
    <source>
        <dbReference type="SAM" id="MobiDB-lite"/>
    </source>
</evidence>
<organism evidence="2 3">
    <name type="scientific">Apostasia shenzhenica</name>
    <dbReference type="NCBI Taxonomy" id="1088818"/>
    <lineage>
        <taxon>Eukaryota</taxon>
        <taxon>Viridiplantae</taxon>
        <taxon>Streptophyta</taxon>
        <taxon>Embryophyta</taxon>
        <taxon>Tracheophyta</taxon>
        <taxon>Spermatophyta</taxon>
        <taxon>Magnoliopsida</taxon>
        <taxon>Liliopsida</taxon>
        <taxon>Asparagales</taxon>
        <taxon>Orchidaceae</taxon>
        <taxon>Apostasioideae</taxon>
        <taxon>Apostasia</taxon>
    </lineage>
</organism>
<feature type="compositionally biased region" description="Polar residues" evidence="1">
    <location>
        <begin position="32"/>
        <end position="42"/>
    </location>
</feature>
<dbReference type="AlphaFoldDB" id="A0A2I0B193"/>
<name>A0A2I0B193_9ASPA</name>
<protein>
    <submittedName>
        <fullName evidence="2">Uncharacterized protein</fullName>
    </submittedName>
</protein>
<gene>
    <name evidence="2" type="ORF">AXF42_Ash018840</name>
</gene>
<reference evidence="2 3" key="1">
    <citation type="journal article" date="2017" name="Nature">
        <title>The Apostasia genome and the evolution of orchids.</title>
        <authorList>
            <person name="Zhang G.Q."/>
            <person name="Liu K.W."/>
            <person name="Li Z."/>
            <person name="Lohaus R."/>
            <person name="Hsiao Y.Y."/>
            <person name="Niu S.C."/>
            <person name="Wang J.Y."/>
            <person name="Lin Y.C."/>
            <person name="Xu Q."/>
            <person name="Chen L.J."/>
            <person name="Yoshida K."/>
            <person name="Fujiwara S."/>
            <person name="Wang Z.W."/>
            <person name="Zhang Y.Q."/>
            <person name="Mitsuda N."/>
            <person name="Wang M."/>
            <person name="Liu G.H."/>
            <person name="Pecoraro L."/>
            <person name="Huang H.X."/>
            <person name="Xiao X.J."/>
            <person name="Lin M."/>
            <person name="Wu X.Y."/>
            <person name="Wu W.L."/>
            <person name="Chen Y.Y."/>
            <person name="Chang S.B."/>
            <person name="Sakamoto S."/>
            <person name="Ohme-Takagi M."/>
            <person name="Yagi M."/>
            <person name="Zeng S.J."/>
            <person name="Shen C.Y."/>
            <person name="Yeh C.M."/>
            <person name="Luo Y.B."/>
            <person name="Tsai W.C."/>
            <person name="Van de Peer Y."/>
            <person name="Liu Z.J."/>
        </authorList>
    </citation>
    <scope>NUCLEOTIDE SEQUENCE [LARGE SCALE GENOMIC DNA]</scope>
    <source>
        <strain evidence="3">cv. Shenzhen</strain>
        <tissue evidence="2">Stem</tissue>
    </source>
</reference>
<keyword evidence="3" id="KW-1185">Reference proteome</keyword>
<dbReference type="EMBL" id="KZ451929">
    <property type="protein sequence ID" value="PKA61552.1"/>
    <property type="molecule type" value="Genomic_DNA"/>
</dbReference>
<accession>A0A2I0B193</accession>
<evidence type="ECO:0000313" key="2">
    <source>
        <dbReference type="EMBL" id="PKA61552.1"/>
    </source>
</evidence>